<feature type="compositionally biased region" description="Polar residues" evidence="2">
    <location>
        <begin position="567"/>
        <end position="585"/>
    </location>
</feature>
<evidence type="ECO:0000256" key="2">
    <source>
        <dbReference type="SAM" id="MobiDB-lite"/>
    </source>
</evidence>
<dbReference type="InterPro" id="IPR019734">
    <property type="entry name" value="TPR_rpt"/>
</dbReference>
<evidence type="ECO:0000313" key="3">
    <source>
        <dbReference type="EMBL" id="KAJ5072156.1"/>
    </source>
</evidence>
<organism evidence="3 4">
    <name type="scientific">Anaeramoeba ignava</name>
    <name type="common">Anaerobic marine amoeba</name>
    <dbReference type="NCBI Taxonomy" id="1746090"/>
    <lineage>
        <taxon>Eukaryota</taxon>
        <taxon>Metamonada</taxon>
        <taxon>Anaeramoebidae</taxon>
        <taxon>Anaeramoeba</taxon>
    </lineage>
</organism>
<dbReference type="Gene3D" id="1.25.40.10">
    <property type="entry name" value="Tetratricopeptide repeat domain"/>
    <property type="match status" value="1"/>
</dbReference>
<feature type="compositionally biased region" description="Basic and acidic residues" evidence="2">
    <location>
        <begin position="319"/>
        <end position="328"/>
    </location>
</feature>
<evidence type="ECO:0000256" key="1">
    <source>
        <dbReference type="PROSITE-ProRule" id="PRU00339"/>
    </source>
</evidence>
<comment type="caution">
    <text evidence="3">The sequence shown here is derived from an EMBL/GenBank/DDBJ whole genome shotgun (WGS) entry which is preliminary data.</text>
</comment>
<gene>
    <name evidence="3" type="ORF">M0811_09536</name>
</gene>
<dbReference type="OMA" id="QHEDEIP"/>
<dbReference type="InterPro" id="IPR051864">
    <property type="entry name" value="NCF2_NOXA1"/>
</dbReference>
<name>A0A9Q0LF69_ANAIG</name>
<dbReference type="PROSITE" id="PS50005">
    <property type="entry name" value="TPR"/>
    <property type="match status" value="1"/>
</dbReference>
<dbReference type="Proteomes" id="UP001149090">
    <property type="component" value="Unassembled WGS sequence"/>
</dbReference>
<feature type="compositionally biased region" description="Basic and acidic residues" evidence="2">
    <location>
        <begin position="362"/>
        <end position="372"/>
    </location>
</feature>
<feature type="region of interest" description="Disordered" evidence="2">
    <location>
        <begin position="239"/>
        <end position="260"/>
    </location>
</feature>
<dbReference type="Pfam" id="PF13181">
    <property type="entry name" value="TPR_8"/>
    <property type="match status" value="1"/>
</dbReference>
<feature type="compositionally biased region" description="Basic and acidic residues" evidence="2">
    <location>
        <begin position="384"/>
        <end position="397"/>
    </location>
</feature>
<proteinExistence type="predicted"/>
<evidence type="ECO:0000313" key="4">
    <source>
        <dbReference type="Proteomes" id="UP001149090"/>
    </source>
</evidence>
<dbReference type="AlphaFoldDB" id="A0A9Q0LF69"/>
<feature type="region of interest" description="Disordered" evidence="2">
    <location>
        <begin position="273"/>
        <end position="594"/>
    </location>
</feature>
<accession>A0A9Q0LF69</accession>
<keyword evidence="4" id="KW-1185">Reference proteome</keyword>
<dbReference type="SMART" id="SM00028">
    <property type="entry name" value="TPR"/>
    <property type="match status" value="3"/>
</dbReference>
<protein>
    <submittedName>
        <fullName evidence="3">Sh3 domain-containing protein c23a1.17</fullName>
    </submittedName>
</protein>
<dbReference type="OrthoDB" id="9450131at2759"/>
<dbReference type="InterPro" id="IPR011990">
    <property type="entry name" value="TPR-like_helical_dom_sf"/>
</dbReference>
<feature type="compositionally biased region" description="Polar residues" evidence="2">
    <location>
        <begin position="241"/>
        <end position="260"/>
    </location>
</feature>
<dbReference type="SUPFAM" id="SSF48452">
    <property type="entry name" value="TPR-like"/>
    <property type="match status" value="1"/>
</dbReference>
<reference evidence="3" key="1">
    <citation type="submission" date="2022-10" db="EMBL/GenBank/DDBJ databases">
        <title>Novel sulphate-reducing endosymbionts in the free-living metamonad Anaeramoeba.</title>
        <authorList>
            <person name="Jerlstrom-Hultqvist J."/>
            <person name="Cepicka I."/>
            <person name="Gallot-Lavallee L."/>
            <person name="Salas-Leiva D."/>
            <person name="Curtis B.A."/>
            <person name="Zahonova K."/>
            <person name="Pipaliya S."/>
            <person name="Dacks J."/>
            <person name="Roger A.J."/>
        </authorList>
    </citation>
    <scope>NUCLEOTIDE SEQUENCE</scope>
    <source>
        <strain evidence="3">BMAN</strain>
    </source>
</reference>
<dbReference type="EMBL" id="JAPDFW010000082">
    <property type="protein sequence ID" value="KAJ5072156.1"/>
    <property type="molecule type" value="Genomic_DNA"/>
</dbReference>
<dbReference type="PANTHER" id="PTHR15175">
    <property type="entry name" value="NEUTROPHIL CYTOSOLIC FACTOR 2, NEUTROPHIL NADPH OXIDASE FACTOR 2"/>
    <property type="match status" value="1"/>
</dbReference>
<dbReference type="PANTHER" id="PTHR15175:SF0">
    <property type="entry name" value="SH3 DOMAIN-CONTAINING PROTEIN C23A1.17"/>
    <property type="match status" value="1"/>
</dbReference>
<feature type="compositionally biased region" description="Low complexity" evidence="2">
    <location>
        <begin position="302"/>
        <end position="314"/>
    </location>
</feature>
<feature type="repeat" description="TPR" evidence="1">
    <location>
        <begin position="59"/>
        <end position="92"/>
    </location>
</feature>
<sequence>MSKKGKNVQDFSQNEGLEALQMIRQLDPNTVRWQSAVDTFESGRFEEAFAVIEKLPESAKTYFNLGLISMKMKKYEEAVRNFTESIKRDKFMAITHFQRGICHHISNNIAAAVIDYTSCLEAMKLNPTINYEQMGMKYKLSRTEVLFNRAVAFCSVGLFHRAFEDLHFAYERANPKAPGYNVIQSLYQEVKCVRTTGGDLFISPQIFEVVSLDTLSRKKITSSTSQSDPLGIMQALKNKKAMSNESIESQLQQRKQQNMNPLQQSLQERFNQKNRKNTGGGAGPLPQLPPKNNQPFDKEKLPQLPKKQKSPPLQNNTETNEKLPELPRKSKSPSLQKNTETNEKLPQLPKKPKSPPLQKNTETNEKLPELPKKQKSPPLQNNTEDEKPPQLPKKENQQEDEIPPPLPQRPEDDEKPPQLPRKQSQLESNEKSPHLPKKQEDDEKPPQLPRKQSQHEDEIPPPLPQRPEDDEKPPQLPRKQSQNESNEKPPKLPLRGISPQMIKLPMPNDPNSLKLPPRARSGNHHKSPQNQNGIPKATKRSPSKSPSNSDEKNPRLPSRSQVDHARSGQSRHGQRGSPSNTTQAQPFIPAWAKK</sequence>
<keyword evidence="1" id="KW-0802">TPR repeat</keyword>
<feature type="compositionally biased region" description="Basic and acidic residues" evidence="2">
    <location>
        <begin position="428"/>
        <end position="445"/>
    </location>
</feature>